<evidence type="ECO:0000256" key="1">
    <source>
        <dbReference type="SAM" id="MobiDB-lite"/>
    </source>
</evidence>
<comment type="caution">
    <text evidence="3">The sequence shown here is derived from an EMBL/GenBank/DDBJ whole genome shotgun (WGS) entry which is preliminary data.</text>
</comment>
<dbReference type="InterPro" id="IPR021403">
    <property type="entry name" value="DUF3043"/>
</dbReference>
<name>A0A3L6ZNY8_9MICO</name>
<feature type="transmembrane region" description="Helical" evidence="2">
    <location>
        <begin position="118"/>
        <end position="137"/>
    </location>
</feature>
<sequence>MRVILEGPRKRGPHVSRRSTDDSAPETVQPDGIASTGHEAQGKGKATPTRKEREAANRRPLVPSDRKEASKQAKAQLAEERERARVGLAAGDERYLPARDKGPQKKWIRDYVDSRFNVGEYLIPVMFVVILATVIPSPQFQSIVMLVLWAYFLLSVLDAVFLGRRVKRRIAQAVGVDRVEKGVRWYAAMRAFQLRLLRLPKPRVKRFKPIEDLKA</sequence>
<dbReference type="EMBL" id="RCUW01000004">
    <property type="protein sequence ID" value="RLP69610.1"/>
    <property type="molecule type" value="Genomic_DNA"/>
</dbReference>
<evidence type="ECO:0000256" key="2">
    <source>
        <dbReference type="SAM" id="Phobius"/>
    </source>
</evidence>
<keyword evidence="2" id="KW-0472">Membrane</keyword>
<protein>
    <submittedName>
        <fullName evidence="3">DUF3043 domain-containing protein</fullName>
    </submittedName>
</protein>
<feature type="compositionally biased region" description="Basic and acidic residues" evidence="1">
    <location>
        <begin position="64"/>
        <end position="82"/>
    </location>
</feature>
<keyword evidence="2" id="KW-0812">Transmembrane</keyword>
<evidence type="ECO:0000313" key="3">
    <source>
        <dbReference type="EMBL" id="RLP69610.1"/>
    </source>
</evidence>
<dbReference type="Proteomes" id="UP000275395">
    <property type="component" value="Unassembled WGS sequence"/>
</dbReference>
<gene>
    <name evidence="3" type="ORF">D9V30_06635</name>
</gene>
<feature type="transmembrane region" description="Helical" evidence="2">
    <location>
        <begin position="143"/>
        <end position="162"/>
    </location>
</feature>
<accession>A0A3L6ZNY8</accession>
<dbReference type="Pfam" id="PF11241">
    <property type="entry name" value="DUF3043"/>
    <property type="match status" value="1"/>
</dbReference>
<evidence type="ECO:0000313" key="4">
    <source>
        <dbReference type="Proteomes" id="UP000275395"/>
    </source>
</evidence>
<organism evidence="3 4">
    <name type="scientific">Mycetocola reblochoni</name>
    <dbReference type="NCBI Taxonomy" id="331618"/>
    <lineage>
        <taxon>Bacteria</taxon>
        <taxon>Bacillati</taxon>
        <taxon>Actinomycetota</taxon>
        <taxon>Actinomycetes</taxon>
        <taxon>Micrococcales</taxon>
        <taxon>Microbacteriaceae</taxon>
        <taxon>Mycetocola</taxon>
    </lineage>
</organism>
<dbReference type="AlphaFoldDB" id="A0A3L6ZNY8"/>
<feature type="region of interest" description="Disordered" evidence="1">
    <location>
        <begin position="1"/>
        <end position="82"/>
    </location>
</feature>
<reference evidence="3 4" key="1">
    <citation type="submission" date="2018-10" db="EMBL/GenBank/DDBJ databases">
        <authorList>
            <person name="Li J."/>
        </authorList>
    </citation>
    <scope>NUCLEOTIDE SEQUENCE [LARGE SCALE GENOMIC DNA]</scope>
    <source>
        <strain evidence="3 4">JCM 30549</strain>
    </source>
</reference>
<keyword evidence="2" id="KW-1133">Transmembrane helix</keyword>
<proteinExistence type="predicted"/>